<keyword evidence="2" id="KW-1185">Reference proteome</keyword>
<evidence type="ECO:0000313" key="2">
    <source>
        <dbReference type="Proteomes" id="UP001433508"/>
    </source>
</evidence>
<evidence type="ECO:0000313" key="1">
    <source>
        <dbReference type="EMBL" id="KAK9237783.1"/>
    </source>
</evidence>
<protein>
    <submittedName>
        <fullName evidence="1">Uncharacterized protein</fullName>
    </submittedName>
</protein>
<comment type="caution">
    <text evidence="1">The sequence shown here is derived from an EMBL/GenBank/DDBJ whole genome shotgun (WGS) entry which is preliminary data.</text>
</comment>
<dbReference type="EMBL" id="MU971364">
    <property type="protein sequence ID" value="KAK9237783.1"/>
    <property type="molecule type" value="Genomic_DNA"/>
</dbReference>
<organism evidence="1 2">
    <name type="scientific">Lipomyces kononenkoae</name>
    <name type="common">Yeast</name>
    <dbReference type="NCBI Taxonomy" id="34357"/>
    <lineage>
        <taxon>Eukaryota</taxon>
        <taxon>Fungi</taxon>
        <taxon>Dikarya</taxon>
        <taxon>Ascomycota</taxon>
        <taxon>Saccharomycotina</taxon>
        <taxon>Lipomycetes</taxon>
        <taxon>Lipomycetales</taxon>
        <taxon>Lipomycetaceae</taxon>
        <taxon>Lipomyces</taxon>
    </lineage>
</organism>
<name>A0ACC3T1N1_LIPKO</name>
<accession>A0ACC3T1N1</accession>
<proteinExistence type="predicted"/>
<dbReference type="Proteomes" id="UP001433508">
    <property type="component" value="Unassembled WGS sequence"/>
</dbReference>
<sequence length="352" mass="38819">MSVYGEDTDGTRARSPVAAAIAIARARSSLVADEIAQSANEGAQWNKKNTDKCGSSSSAAKIHNEPEKRLDIQLSYQNFIALNEQAHALYGDAKYPRVEYAASDSRVTIHTVPTALHSDSAHNKQHLINYVLPVGDSTKESVNSQGMRSTKTPDAGLRFDNGTCRGLTLIIEAGVSEGYPALKRDIELWLNEFKFGYPRGSVIYSAIDQPLFDSAMQQARNSHPFGPYSYRFHSWFGPVTKAIIEVFKRDASTGNIESKEHKVVENGTMVVGSDYLKLGLTIGDFFLDVPEIESIRGVPIDISTSFVHHFVASAAQETAESRFSCFVYPSKRSLRPRKPRSISRRDVVAGHC</sequence>
<gene>
    <name evidence="1" type="ORF">V1525DRAFT_388118</name>
</gene>
<reference evidence="2" key="1">
    <citation type="journal article" date="2024" name="Front. Bioeng. Biotechnol.">
        <title>Genome-scale model development and genomic sequencing of the oleaginous clade Lipomyces.</title>
        <authorList>
            <person name="Czajka J.J."/>
            <person name="Han Y."/>
            <person name="Kim J."/>
            <person name="Mondo S.J."/>
            <person name="Hofstad B.A."/>
            <person name="Robles A."/>
            <person name="Haridas S."/>
            <person name="Riley R."/>
            <person name="LaButti K."/>
            <person name="Pangilinan J."/>
            <person name="Andreopoulos W."/>
            <person name="Lipzen A."/>
            <person name="Yan J."/>
            <person name="Wang M."/>
            <person name="Ng V."/>
            <person name="Grigoriev I.V."/>
            <person name="Spatafora J.W."/>
            <person name="Magnuson J.K."/>
            <person name="Baker S.E."/>
            <person name="Pomraning K.R."/>
        </authorList>
    </citation>
    <scope>NUCLEOTIDE SEQUENCE [LARGE SCALE GENOMIC DNA]</scope>
    <source>
        <strain evidence="2">CBS 7786</strain>
    </source>
</reference>